<organism evidence="2 3">
    <name type="scientific">Hydrogenothermus marinus</name>
    <dbReference type="NCBI Taxonomy" id="133270"/>
    <lineage>
        <taxon>Bacteria</taxon>
        <taxon>Pseudomonadati</taxon>
        <taxon>Aquificota</taxon>
        <taxon>Aquificia</taxon>
        <taxon>Aquificales</taxon>
        <taxon>Hydrogenothermaceae</taxon>
        <taxon>Hydrogenothermus</taxon>
    </lineage>
</organism>
<evidence type="ECO:0008006" key="4">
    <source>
        <dbReference type="Google" id="ProtNLM"/>
    </source>
</evidence>
<dbReference type="EMBL" id="REFO01000010">
    <property type="protein sequence ID" value="RMA97632.1"/>
    <property type="molecule type" value="Genomic_DNA"/>
</dbReference>
<evidence type="ECO:0000313" key="2">
    <source>
        <dbReference type="EMBL" id="RMA97632.1"/>
    </source>
</evidence>
<dbReference type="AlphaFoldDB" id="A0A3M0C3U4"/>
<evidence type="ECO:0000313" key="3">
    <source>
        <dbReference type="Proteomes" id="UP000280842"/>
    </source>
</evidence>
<evidence type="ECO:0000256" key="1">
    <source>
        <dbReference type="SAM" id="Coils"/>
    </source>
</evidence>
<gene>
    <name evidence="2" type="ORF">CLV39_0252</name>
</gene>
<dbReference type="Gene3D" id="1.10.287.1700">
    <property type="match status" value="1"/>
</dbReference>
<comment type="caution">
    <text evidence="2">The sequence shown here is derived from an EMBL/GenBank/DDBJ whole genome shotgun (WGS) entry which is preliminary data.</text>
</comment>
<keyword evidence="3" id="KW-1185">Reference proteome</keyword>
<feature type="coiled-coil region" evidence="1">
    <location>
        <begin position="9"/>
        <end position="36"/>
    </location>
</feature>
<sequence length="136" mass="16572">MEKIIDKVKKAKENQLKVLQKEIFLLNEEIAFYENRNKEIEKYIKSIDKTKYNNVIELLALDNYIQSLLKEKKKNLNKIENLKEKIDKIKDEMKYILGEKKAIEKYSDKIKKQKQRKELQKQVQLTDEIFNRKFIY</sequence>
<accession>A0A3M0C3U4</accession>
<feature type="coiled-coil region" evidence="1">
    <location>
        <begin position="65"/>
        <end position="123"/>
    </location>
</feature>
<dbReference type="RefSeq" id="WP_121922409.1">
    <property type="nucleotide sequence ID" value="NZ_REFO01000010.1"/>
</dbReference>
<reference evidence="2 3" key="1">
    <citation type="submission" date="2018-10" db="EMBL/GenBank/DDBJ databases">
        <title>Genomic Encyclopedia of Archaeal and Bacterial Type Strains, Phase II (KMG-II): from individual species to whole genera.</title>
        <authorList>
            <person name="Goeker M."/>
        </authorList>
    </citation>
    <scope>NUCLEOTIDE SEQUENCE [LARGE SCALE GENOMIC DNA]</scope>
    <source>
        <strain evidence="2 3">VM1</strain>
    </source>
</reference>
<dbReference type="InterPro" id="IPR053716">
    <property type="entry name" value="Flag_assembly_chemotaxis_eff"/>
</dbReference>
<proteinExistence type="predicted"/>
<dbReference type="Proteomes" id="UP000280842">
    <property type="component" value="Unassembled WGS sequence"/>
</dbReference>
<name>A0A3M0C3U4_9AQUI</name>
<protein>
    <recommendedName>
        <fullName evidence="4">Flagellar FliJ protein</fullName>
    </recommendedName>
</protein>
<keyword evidence="1" id="KW-0175">Coiled coil</keyword>